<evidence type="ECO:0000313" key="1">
    <source>
        <dbReference type="EMBL" id="PKU92509.1"/>
    </source>
</evidence>
<proteinExistence type="predicted"/>
<dbReference type="AlphaFoldDB" id="A0A2N3QLF6"/>
<dbReference type="EMBL" id="PCGZ01000001">
    <property type="protein sequence ID" value="PKU92509.1"/>
    <property type="molecule type" value="Genomic_DNA"/>
</dbReference>
<evidence type="ECO:0000313" key="2">
    <source>
        <dbReference type="Proteomes" id="UP000233730"/>
    </source>
</evidence>
<dbReference type="RefSeq" id="WP_143252371.1">
    <property type="nucleotide sequence ID" value="NZ_PCGZ01000001.1"/>
</dbReference>
<accession>A0A2N3QLF6</accession>
<dbReference type="Proteomes" id="UP000233730">
    <property type="component" value="Unassembled WGS sequence"/>
</dbReference>
<comment type="caution">
    <text evidence="1">The sequence shown here is derived from an EMBL/GenBank/DDBJ whole genome shotgun (WGS) entry which is preliminary data.</text>
</comment>
<protein>
    <submittedName>
        <fullName evidence="1">Uncharacterized protein</fullName>
    </submittedName>
</protein>
<gene>
    <name evidence="1" type="ORF">CQR46_0085</name>
</gene>
<organism evidence="1 2">
    <name type="scientific">Bifidobacterium pseudolongum subsp. globosum</name>
    <dbReference type="NCBI Taxonomy" id="1690"/>
    <lineage>
        <taxon>Bacteria</taxon>
        <taxon>Bacillati</taxon>
        <taxon>Actinomycetota</taxon>
        <taxon>Actinomycetes</taxon>
        <taxon>Bifidobacteriales</taxon>
        <taxon>Bifidobacteriaceae</taxon>
        <taxon>Bifidobacterium</taxon>
    </lineage>
</organism>
<name>A0A2N3QLF6_9BIFI</name>
<sequence>MTTLKELYAAHFYEAASYHAQRVKLLQNPDLQEYDEDGYETCTHAAMCAEMFITGKVIEHNPSDVVPSKSLRTRNRESIALSALQDNDVNKVDINALVSLQMCGAAEMLKKYIDIEKDHFKSDSIEEQLKSFGYCAQLLINGRNDVLHRHHMQTQSIRPVTTLSYLRQFIDAIYGDNSMEHQYFTGTYYRDTPALTELLERYLNTPFEKPESISINTYTKKIHKIASNYTALMKHKKQYPNLSLTTDIVTCPKCDEYAFLTKRIEALATYWEGEPNNSISVLEIFNPSGESTETLQCPICQLEWKDDVLHLYQDIGEIKRIKTHIPPDKLRLEFNQFYQTYSN</sequence>
<reference evidence="1 2" key="1">
    <citation type="submission" date="2017-10" db="EMBL/GenBank/DDBJ databases">
        <title>Bifidobacterium genomics.</title>
        <authorList>
            <person name="Lugli G.A."/>
            <person name="Milani C."/>
            <person name="Mancabelli L."/>
        </authorList>
    </citation>
    <scope>NUCLEOTIDE SEQUENCE [LARGE SCALE GENOMIC DNA]</scope>
    <source>
        <strain evidence="1 2">1524B</strain>
    </source>
</reference>